<dbReference type="Proteomes" id="UP001482231">
    <property type="component" value="Unassembled WGS sequence"/>
</dbReference>
<dbReference type="RefSeq" id="WP_347309067.1">
    <property type="nucleotide sequence ID" value="NZ_JBAJEX010000014.1"/>
</dbReference>
<accession>A0ABV0EH13</accession>
<protein>
    <submittedName>
        <fullName evidence="1">Uncharacterized protein</fullName>
    </submittedName>
</protein>
<gene>
    <name evidence="1" type="ORF">V6E02_12115</name>
</gene>
<reference evidence="1 2" key="1">
    <citation type="submission" date="2024-02" db="EMBL/GenBank/DDBJ databases">
        <title>New thermophilic sulfur-oxidizing bacteria from a hot springs of the Uzon caldera (Kamchatka, Russia).</title>
        <authorList>
            <person name="Dukat A.M."/>
            <person name="Elcheninov A.G."/>
            <person name="Frolov E.N."/>
        </authorList>
    </citation>
    <scope>NUCLEOTIDE SEQUENCE [LARGE SCALE GENOMIC DNA]</scope>
    <source>
        <strain evidence="1 2">AK1</strain>
    </source>
</reference>
<proteinExistence type="predicted"/>
<sequence length="71" mass="8246">MIRYGQQIRLHRKDEKRLAMITGSSPSGVRTVDGLNRFIEMHLPMFEQDTPEARLLKLLLLDEKITPAGRR</sequence>
<dbReference type="EMBL" id="JBAJEX010000014">
    <property type="protein sequence ID" value="MEO1767955.1"/>
    <property type="molecule type" value="Genomic_DNA"/>
</dbReference>
<evidence type="ECO:0000313" key="2">
    <source>
        <dbReference type="Proteomes" id="UP001482231"/>
    </source>
</evidence>
<evidence type="ECO:0000313" key="1">
    <source>
        <dbReference type="EMBL" id="MEO1767955.1"/>
    </source>
</evidence>
<name>A0ABV0EH13_9BURK</name>
<comment type="caution">
    <text evidence="1">The sequence shown here is derived from an EMBL/GenBank/DDBJ whole genome shotgun (WGS) entry which is preliminary data.</text>
</comment>
<keyword evidence="2" id="KW-1185">Reference proteome</keyword>
<organism evidence="1 2">
    <name type="scientific">Thiobacter aerophilum</name>
    <dbReference type="NCBI Taxonomy" id="3121275"/>
    <lineage>
        <taxon>Bacteria</taxon>
        <taxon>Pseudomonadati</taxon>
        <taxon>Pseudomonadota</taxon>
        <taxon>Betaproteobacteria</taxon>
        <taxon>Burkholderiales</taxon>
        <taxon>Thiobacteraceae</taxon>
        <taxon>Thiobacter</taxon>
    </lineage>
</organism>